<dbReference type="AlphaFoldDB" id="A0A5B2ZAA8"/>
<organism evidence="2 3">
    <name type="scientific">Arenimonas fontis</name>
    <dbReference type="NCBI Taxonomy" id="2608255"/>
    <lineage>
        <taxon>Bacteria</taxon>
        <taxon>Pseudomonadati</taxon>
        <taxon>Pseudomonadota</taxon>
        <taxon>Gammaproteobacteria</taxon>
        <taxon>Lysobacterales</taxon>
        <taxon>Lysobacteraceae</taxon>
        <taxon>Arenimonas</taxon>
    </lineage>
</organism>
<dbReference type="Proteomes" id="UP000322165">
    <property type="component" value="Unassembled WGS sequence"/>
</dbReference>
<evidence type="ECO:0000313" key="3">
    <source>
        <dbReference type="Proteomes" id="UP000322165"/>
    </source>
</evidence>
<dbReference type="Pfam" id="PF00903">
    <property type="entry name" value="Glyoxalase"/>
    <property type="match status" value="1"/>
</dbReference>
<name>A0A5B2ZAA8_9GAMM</name>
<feature type="domain" description="Glyoxalase/fosfomycin resistance/dioxygenase" evidence="1">
    <location>
        <begin position="12"/>
        <end position="124"/>
    </location>
</feature>
<protein>
    <recommendedName>
        <fullName evidence="1">Glyoxalase/fosfomycin resistance/dioxygenase domain-containing protein</fullName>
    </recommendedName>
</protein>
<proteinExistence type="predicted"/>
<dbReference type="SUPFAM" id="SSF54593">
    <property type="entry name" value="Glyoxalase/Bleomycin resistance protein/Dihydroxybiphenyl dioxygenase"/>
    <property type="match status" value="1"/>
</dbReference>
<sequence>MKKPVLRKSTPVLPVPSIEASLPFWEAVGFTRTVEVPHGESLGFVILAGHGIELMLQSHASVAEDVPALAEDARQGRAFLYVEVAELEPVEQALSAYPVVLPRRQTFYGATEVGYREPGGHVVTFARFGEQEG</sequence>
<dbReference type="RefSeq" id="WP_149859700.1">
    <property type="nucleotide sequence ID" value="NZ_VUOD01000002.1"/>
</dbReference>
<dbReference type="Gene3D" id="3.10.180.10">
    <property type="entry name" value="2,3-Dihydroxybiphenyl 1,2-Dioxygenase, domain 1"/>
    <property type="match status" value="1"/>
</dbReference>
<dbReference type="EMBL" id="VUOD01000002">
    <property type="protein sequence ID" value="KAA2285598.1"/>
    <property type="molecule type" value="Genomic_DNA"/>
</dbReference>
<keyword evidence="3" id="KW-1185">Reference proteome</keyword>
<accession>A0A5B2ZAA8</accession>
<dbReference type="InterPro" id="IPR004360">
    <property type="entry name" value="Glyas_Fos-R_dOase_dom"/>
</dbReference>
<gene>
    <name evidence="2" type="ORF">F0415_02870</name>
</gene>
<evidence type="ECO:0000259" key="1">
    <source>
        <dbReference type="Pfam" id="PF00903"/>
    </source>
</evidence>
<reference evidence="2 3" key="2">
    <citation type="submission" date="2019-09" db="EMBL/GenBank/DDBJ databases">
        <authorList>
            <person name="Mazur A."/>
        </authorList>
    </citation>
    <scope>NUCLEOTIDE SEQUENCE [LARGE SCALE GENOMIC DNA]</scope>
    <source>
        <strain evidence="2 3">3729k</strain>
    </source>
</reference>
<reference evidence="2 3" key="1">
    <citation type="submission" date="2019-09" db="EMBL/GenBank/DDBJ databases">
        <title>Arenimonas chukotkensis sp. nov., a bacterium isolated from Chukotka hot spring, Arctic region, Russia.</title>
        <authorList>
            <person name="Zayulina K.S."/>
            <person name="Prokofeva M.I."/>
            <person name="Elcheninov A.G."/>
            <person name="Novikov A."/>
            <person name="Kochetkova T.V."/>
            <person name="Kublanov I.V."/>
        </authorList>
    </citation>
    <scope>NUCLEOTIDE SEQUENCE [LARGE SCALE GENOMIC DNA]</scope>
    <source>
        <strain evidence="2 3">3729k</strain>
    </source>
</reference>
<dbReference type="InterPro" id="IPR029068">
    <property type="entry name" value="Glyas_Bleomycin-R_OHBP_Dase"/>
</dbReference>
<comment type="caution">
    <text evidence="2">The sequence shown here is derived from an EMBL/GenBank/DDBJ whole genome shotgun (WGS) entry which is preliminary data.</text>
</comment>
<evidence type="ECO:0000313" key="2">
    <source>
        <dbReference type="EMBL" id="KAA2285598.1"/>
    </source>
</evidence>